<keyword evidence="6 13" id="KW-1133">Transmembrane helix</keyword>
<keyword evidence="11" id="KW-1071">Ligand-gated ion channel</keyword>
<gene>
    <name evidence="16" type="primary">Grid1_5</name>
    <name evidence="16" type="ORF">E2C01_012995</name>
</gene>
<evidence type="ECO:0000256" key="3">
    <source>
        <dbReference type="ARBA" id="ARBA00022448"/>
    </source>
</evidence>
<name>A0A5B7DG62_PORTR</name>
<feature type="transmembrane region" description="Helical" evidence="13">
    <location>
        <begin position="1002"/>
        <end position="1029"/>
    </location>
</feature>
<feature type="transmembrane region" description="Helical" evidence="13">
    <location>
        <begin position="215"/>
        <end position="242"/>
    </location>
</feature>
<evidence type="ECO:0000313" key="16">
    <source>
        <dbReference type="EMBL" id="MPC20065.1"/>
    </source>
</evidence>
<evidence type="ECO:0000256" key="8">
    <source>
        <dbReference type="ARBA" id="ARBA00023136"/>
    </source>
</evidence>
<dbReference type="GO" id="GO:0050906">
    <property type="term" value="P:detection of stimulus involved in sensory perception"/>
    <property type="evidence" value="ECO:0007669"/>
    <property type="project" value="UniProtKB-ARBA"/>
</dbReference>
<feature type="domain" description="Ionotropic glutamate receptor C-terminal" evidence="14">
    <location>
        <begin position="53"/>
        <end position="386"/>
    </location>
</feature>
<feature type="domain" description="Ionotropic glutamate receptor L-glutamate and glycine-binding" evidence="15">
    <location>
        <begin position="454"/>
        <end position="515"/>
    </location>
</feature>
<dbReference type="OrthoDB" id="6351050at2759"/>
<keyword evidence="9 16" id="KW-0675">Receptor</keyword>
<dbReference type="Proteomes" id="UP000324222">
    <property type="component" value="Unassembled WGS sequence"/>
</dbReference>
<dbReference type="SUPFAM" id="SSF53850">
    <property type="entry name" value="Periplasmic binding protein-like II"/>
    <property type="match status" value="3"/>
</dbReference>
<feature type="domain" description="Ionotropic glutamate receptor L-glutamate and glycine-binding" evidence="15">
    <location>
        <begin position="829"/>
        <end position="890"/>
    </location>
</feature>
<evidence type="ECO:0000313" key="17">
    <source>
        <dbReference type="Proteomes" id="UP000324222"/>
    </source>
</evidence>
<keyword evidence="7" id="KW-0406">Ion transport</keyword>
<evidence type="ECO:0000256" key="11">
    <source>
        <dbReference type="ARBA" id="ARBA00023286"/>
    </source>
</evidence>
<evidence type="ECO:0000256" key="6">
    <source>
        <dbReference type="ARBA" id="ARBA00022989"/>
    </source>
</evidence>
<evidence type="ECO:0000256" key="10">
    <source>
        <dbReference type="ARBA" id="ARBA00023180"/>
    </source>
</evidence>
<evidence type="ECO:0000256" key="9">
    <source>
        <dbReference type="ARBA" id="ARBA00023170"/>
    </source>
</evidence>
<dbReference type="Pfam" id="PF10613">
    <property type="entry name" value="Lig_chan-Glu_bd"/>
    <property type="match status" value="3"/>
</dbReference>
<dbReference type="Gene3D" id="3.40.190.10">
    <property type="entry name" value="Periplasmic binding protein-like II"/>
    <property type="match status" value="3"/>
</dbReference>
<feature type="transmembrane region" description="Helical" evidence="13">
    <location>
        <begin position="560"/>
        <end position="583"/>
    </location>
</feature>
<dbReference type="GO" id="GO:0015276">
    <property type="term" value="F:ligand-gated monoatomic ion channel activity"/>
    <property type="evidence" value="ECO:0007669"/>
    <property type="project" value="InterPro"/>
</dbReference>
<dbReference type="InterPro" id="IPR001320">
    <property type="entry name" value="Iontro_rcpt_C"/>
</dbReference>
<evidence type="ECO:0000259" key="14">
    <source>
        <dbReference type="SMART" id="SM00079"/>
    </source>
</evidence>
<keyword evidence="3" id="KW-0813">Transport</keyword>
<proteinExistence type="inferred from homology"/>
<keyword evidence="4" id="KW-1003">Cell membrane</keyword>
<dbReference type="PANTHER" id="PTHR42643">
    <property type="entry name" value="IONOTROPIC RECEPTOR 20A-RELATED"/>
    <property type="match status" value="1"/>
</dbReference>
<evidence type="ECO:0000256" key="13">
    <source>
        <dbReference type="SAM" id="Phobius"/>
    </source>
</evidence>
<protein>
    <submittedName>
        <fullName evidence="16">Glutamate receptor ionotropic, delta-1</fullName>
    </submittedName>
</protein>
<dbReference type="Gene3D" id="1.10.287.70">
    <property type="match status" value="2"/>
</dbReference>
<dbReference type="InterPro" id="IPR019594">
    <property type="entry name" value="Glu/Gly-bd"/>
</dbReference>
<keyword evidence="17" id="KW-1185">Reference proteome</keyword>
<dbReference type="SMART" id="SM00079">
    <property type="entry name" value="PBPe"/>
    <property type="match status" value="1"/>
</dbReference>
<comment type="similarity">
    <text evidence="2">Belongs to the glutamate-gated ion channel (TC 1.A.10.1) family.</text>
</comment>
<evidence type="ECO:0000256" key="7">
    <source>
        <dbReference type="ARBA" id="ARBA00023065"/>
    </source>
</evidence>
<dbReference type="PANTHER" id="PTHR42643:SF24">
    <property type="entry name" value="IONOTROPIC RECEPTOR 60A"/>
    <property type="match status" value="1"/>
</dbReference>
<feature type="transmembrane region" description="Helical" evidence="13">
    <location>
        <begin position="148"/>
        <end position="171"/>
    </location>
</feature>
<dbReference type="GO" id="GO:0005886">
    <property type="term" value="C:plasma membrane"/>
    <property type="evidence" value="ECO:0007669"/>
    <property type="project" value="UniProtKB-SubCell"/>
</dbReference>
<feature type="transmembrane region" description="Helical" evidence="13">
    <location>
        <begin position="612"/>
        <end position="633"/>
    </location>
</feature>
<evidence type="ECO:0000256" key="1">
    <source>
        <dbReference type="ARBA" id="ARBA00004651"/>
    </source>
</evidence>
<evidence type="ECO:0000256" key="5">
    <source>
        <dbReference type="ARBA" id="ARBA00022692"/>
    </source>
</evidence>
<comment type="caution">
    <text evidence="16">The sequence shown here is derived from an EMBL/GenBank/DDBJ whole genome shotgun (WGS) entry which is preliminary data.</text>
</comment>
<accession>A0A5B7DG62</accession>
<dbReference type="SMART" id="SM00918">
    <property type="entry name" value="Lig_chan-Glu_bd"/>
    <property type="match status" value="3"/>
</dbReference>
<feature type="transmembrane region" description="Helical" evidence="13">
    <location>
        <begin position="935"/>
        <end position="958"/>
    </location>
</feature>
<dbReference type="AlphaFoldDB" id="A0A5B7DG62"/>
<sequence length="1179" mass="130269">MARPVGEVLMDPKVLRDLTENPSSFRFPEGALVTVASVQWRPHIILTTDAEGHYVVTGPMANMLTIFAQTMNFTYNVVSPPDSAWGAERPNGTWTGMMGQVTRKEADIALGPFGITYNRAMRVDFTESLFYDPRAILSMKGTPEINPWGFLFPLTGTVWGAMAAALAVVWLTTLLVGRRPGGSVSLRWAGEVFLQKVRIFLNQGLTDIVLGQGGLVVLVSWVIVSAVVFWSYNGALISLLAVRNIPQPIQTLRDLLDDHSITLVLLPMTILTDTISKMKSGEFRELHELKFVGRIRYEPPKAFSGLLETKVRTDRYSLQSTSLTLDLLIADDFLKTQSCDFYKTRQTFFTTSHCIIGQKDSPLLAAINHRVRAVVESGLYLHWLMDEIPAITNCRYTPSIITVREPLSLANLWVTCSSSWLLRLLLLHTRCRISEVIWFPDGALVTVASVHWRPHTVLTTDADGRRAVAGPMGNMLNVLAHTLNFTYNVVTPPDGAFGGQRPNGSWTGMMGQVTLKEADLALGPFGRIYSRAMAVDFSESFFYDARSILSMKGTPEINPWGFLFPLTGTVWGAMAAALAVVWLTTLLVGHRPGGSVSLRWAGEVFLQNVRVFLNQGGLMVLLSWMVVAALVFWSYKGALISLLAVRHIPQPIQTLRDLLDDHTITLVMHPMTVFTDTAAKMKSGELRELHELQFVGRIRYEPPRAYPGLLETVVRTDSHSLQSTNFPLDLLIADDFLKTSEGERCDFYKTRQTFFATTHCMIGQKGSPLIPAINRRVRAVVESGLYVHWLMNEVSAVINCRYTPSIITLPCDRFPKGAVVTVTVEHWRPYVIVAPGGEGCQKVSGPVGAILAVIAQTLNFTCKVVSPPDAVWGSQLPNGSWTGMIGQVVRQEVDLALGPFGMIYSRTKAVDFSAFISLNARSILSRKGIPEINPWGFLFPLTGTVWGAVAAALVVVWLTTLLVGRRSGGSVSLRWAGEVFLQNVRVFLNQGLTGTVDGEGGLIILGSWVVVAAVVFWSYTGTLTSLLAVRYIPQPIQTIRNLLDDPSVTVITVPMTHFAEAISKIESGELRELHELDKVGRVIYETTDLHSMIEKYVRHGSYSIVDAAFSLDLLMADNFIKTRIVRSAWDRTDVGNECLLSGAERSPKSNQQTLKKLCSSTCPLAVFGVKSYHITSCLL</sequence>
<keyword evidence="5 13" id="KW-0812">Transmembrane</keyword>
<comment type="subcellular location">
    <subcellularLocation>
        <location evidence="1">Cell membrane</location>
        <topology evidence="1">Multi-pass membrane protein</topology>
    </subcellularLocation>
</comment>
<keyword evidence="12" id="KW-0407">Ion channel</keyword>
<dbReference type="InterPro" id="IPR052192">
    <property type="entry name" value="Insect_Ionotropic_Sensory_Rcpt"/>
</dbReference>
<feature type="domain" description="Ionotropic glutamate receptor L-glutamate and glycine-binding" evidence="15">
    <location>
        <begin position="42"/>
        <end position="103"/>
    </location>
</feature>
<evidence type="ECO:0000259" key="15">
    <source>
        <dbReference type="SMART" id="SM00918"/>
    </source>
</evidence>
<dbReference type="EMBL" id="VSRR010000830">
    <property type="protein sequence ID" value="MPC20065.1"/>
    <property type="molecule type" value="Genomic_DNA"/>
</dbReference>
<evidence type="ECO:0000256" key="4">
    <source>
        <dbReference type="ARBA" id="ARBA00022475"/>
    </source>
</evidence>
<keyword evidence="8 13" id="KW-0472">Membrane</keyword>
<evidence type="ECO:0000256" key="2">
    <source>
        <dbReference type="ARBA" id="ARBA00008685"/>
    </source>
</evidence>
<reference evidence="16 17" key="1">
    <citation type="submission" date="2019-05" db="EMBL/GenBank/DDBJ databases">
        <title>Another draft genome of Portunus trituberculatus and its Hox gene families provides insights of decapod evolution.</title>
        <authorList>
            <person name="Jeong J.-H."/>
            <person name="Song I."/>
            <person name="Kim S."/>
            <person name="Choi T."/>
            <person name="Kim D."/>
            <person name="Ryu S."/>
            <person name="Kim W."/>
        </authorList>
    </citation>
    <scope>NUCLEOTIDE SEQUENCE [LARGE SCALE GENOMIC DNA]</scope>
    <source>
        <tissue evidence="16">Muscle</tissue>
    </source>
</reference>
<keyword evidence="10" id="KW-0325">Glycoprotein</keyword>
<organism evidence="16 17">
    <name type="scientific">Portunus trituberculatus</name>
    <name type="common">Swimming crab</name>
    <name type="synonym">Neptunus trituberculatus</name>
    <dbReference type="NCBI Taxonomy" id="210409"/>
    <lineage>
        <taxon>Eukaryota</taxon>
        <taxon>Metazoa</taxon>
        <taxon>Ecdysozoa</taxon>
        <taxon>Arthropoda</taxon>
        <taxon>Crustacea</taxon>
        <taxon>Multicrustacea</taxon>
        <taxon>Malacostraca</taxon>
        <taxon>Eumalacostraca</taxon>
        <taxon>Eucarida</taxon>
        <taxon>Decapoda</taxon>
        <taxon>Pleocyemata</taxon>
        <taxon>Brachyura</taxon>
        <taxon>Eubrachyura</taxon>
        <taxon>Portunoidea</taxon>
        <taxon>Portunidae</taxon>
        <taxon>Portuninae</taxon>
        <taxon>Portunus</taxon>
    </lineage>
</organism>
<evidence type="ECO:0000256" key="12">
    <source>
        <dbReference type="ARBA" id="ARBA00023303"/>
    </source>
</evidence>